<evidence type="ECO:0000313" key="10">
    <source>
        <dbReference type="EMBL" id="MST34411.1"/>
    </source>
</evidence>
<evidence type="ECO:0000256" key="4">
    <source>
        <dbReference type="ARBA" id="ARBA00022692"/>
    </source>
</evidence>
<keyword evidence="7 9" id="KW-0472">Membrane</keyword>
<sequence>MLSTLLSAVAFGVVLASIIAIAAMGFTIQFGLTNVLNLSYGGVMTIGGYAAYLAVAHGISAWYGLVLGAAAGAVATLAIGHGLLRRFAARGTKVFEMMMVTLGLGLVIDYTLQAISRNNISQFTVLQSAPLHLGPVTLTPTQVIITAIGLAIFIGLEALLRLTRIGKALRAMASDPSLARACGIKTSRIVVFTWLLSGALCGLAGVVYIINAQSIGYTTGELFLPLVIAAAILGGAGSPSGAVLAALLMGIVTQVFSAYGNASYSTAAGFGILVIVLLTRPSAVLSKGENEELALS</sequence>
<protein>
    <recommendedName>
        <fullName evidence="12">Branched-chain amino acid ABC transporter permease</fullName>
    </recommendedName>
</protein>
<feature type="transmembrane region" description="Helical" evidence="9">
    <location>
        <begin position="35"/>
        <end position="55"/>
    </location>
</feature>
<comment type="similarity">
    <text evidence="8">Belongs to the binding-protein-dependent transport system permease family. LivHM subfamily.</text>
</comment>
<reference evidence="10 11" key="1">
    <citation type="submission" date="2019-11" db="EMBL/GenBank/DDBJ databases">
        <title>Acidiferrimicrobium australis gen. nov., sp. nov., an acidophilic and obligately heterotrophic, member of the Actinobacteria that catalyses dissimilatory oxido- reduction of iron isolated from metal-rich acidic water in Chile.</title>
        <authorList>
            <person name="Gonzalez D."/>
            <person name="Huber K."/>
            <person name="Hedrich S."/>
            <person name="Rojas-Villalobos C."/>
            <person name="Quatrini R."/>
            <person name="Dinamarca M.A."/>
            <person name="Schwarz A."/>
            <person name="Canales C."/>
            <person name="Nancucheo I."/>
        </authorList>
    </citation>
    <scope>NUCLEOTIDE SEQUENCE [LARGE SCALE GENOMIC DNA]</scope>
    <source>
        <strain evidence="10 11">USS-CCA1</strain>
    </source>
</reference>
<keyword evidence="2" id="KW-0813">Transport</keyword>
<gene>
    <name evidence="10" type="ORF">GHK86_17000</name>
</gene>
<evidence type="ECO:0008006" key="12">
    <source>
        <dbReference type="Google" id="ProtNLM"/>
    </source>
</evidence>
<keyword evidence="4 9" id="KW-0812">Transmembrane</keyword>
<dbReference type="EMBL" id="WJHE01000992">
    <property type="protein sequence ID" value="MST34411.1"/>
    <property type="molecule type" value="Genomic_DNA"/>
</dbReference>
<evidence type="ECO:0000256" key="5">
    <source>
        <dbReference type="ARBA" id="ARBA00022970"/>
    </source>
</evidence>
<keyword evidence="3" id="KW-1003">Cell membrane</keyword>
<feature type="transmembrane region" description="Helical" evidence="9">
    <location>
        <begin position="96"/>
        <end position="116"/>
    </location>
</feature>
<evidence type="ECO:0000256" key="3">
    <source>
        <dbReference type="ARBA" id="ARBA00022475"/>
    </source>
</evidence>
<dbReference type="PANTHER" id="PTHR11795">
    <property type="entry name" value="BRANCHED-CHAIN AMINO ACID TRANSPORT SYSTEM PERMEASE PROTEIN LIVH"/>
    <property type="match status" value="1"/>
</dbReference>
<name>A0ABW9QXP1_9ACTN</name>
<feature type="transmembrane region" description="Helical" evidence="9">
    <location>
        <begin position="136"/>
        <end position="160"/>
    </location>
</feature>
<evidence type="ECO:0000256" key="6">
    <source>
        <dbReference type="ARBA" id="ARBA00022989"/>
    </source>
</evidence>
<dbReference type="Proteomes" id="UP000437736">
    <property type="component" value="Unassembled WGS sequence"/>
</dbReference>
<evidence type="ECO:0000256" key="2">
    <source>
        <dbReference type="ARBA" id="ARBA00022448"/>
    </source>
</evidence>
<accession>A0ABW9QXP1</accession>
<keyword evidence="11" id="KW-1185">Reference proteome</keyword>
<proteinExistence type="inferred from homology"/>
<keyword evidence="6 9" id="KW-1133">Transmembrane helix</keyword>
<dbReference type="InterPro" id="IPR001851">
    <property type="entry name" value="ABC_transp_permease"/>
</dbReference>
<feature type="transmembrane region" description="Helical" evidence="9">
    <location>
        <begin position="222"/>
        <end position="249"/>
    </location>
</feature>
<evidence type="ECO:0000313" key="11">
    <source>
        <dbReference type="Proteomes" id="UP000437736"/>
    </source>
</evidence>
<feature type="transmembrane region" description="Helical" evidence="9">
    <location>
        <begin position="261"/>
        <end position="279"/>
    </location>
</feature>
<dbReference type="PANTHER" id="PTHR11795:SF445">
    <property type="entry name" value="AMINO ACID ABC TRANSPORTER PERMEASE PROTEIN"/>
    <property type="match status" value="1"/>
</dbReference>
<evidence type="ECO:0000256" key="1">
    <source>
        <dbReference type="ARBA" id="ARBA00004651"/>
    </source>
</evidence>
<evidence type="ECO:0000256" key="8">
    <source>
        <dbReference type="ARBA" id="ARBA00037998"/>
    </source>
</evidence>
<evidence type="ECO:0000256" key="7">
    <source>
        <dbReference type="ARBA" id="ARBA00023136"/>
    </source>
</evidence>
<comment type="caution">
    <text evidence="10">The sequence shown here is derived from an EMBL/GenBank/DDBJ whole genome shotgun (WGS) entry which is preliminary data.</text>
</comment>
<organism evidence="10 11">
    <name type="scientific">Acidiferrimicrobium australe</name>
    <dbReference type="NCBI Taxonomy" id="2664430"/>
    <lineage>
        <taxon>Bacteria</taxon>
        <taxon>Bacillati</taxon>
        <taxon>Actinomycetota</taxon>
        <taxon>Acidimicrobiia</taxon>
        <taxon>Acidimicrobiales</taxon>
        <taxon>Acidimicrobiaceae</taxon>
        <taxon>Acidiferrimicrobium</taxon>
    </lineage>
</organism>
<dbReference type="CDD" id="cd06582">
    <property type="entry name" value="TM_PBP1_LivH_like"/>
    <property type="match status" value="1"/>
</dbReference>
<dbReference type="InterPro" id="IPR052157">
    <property type="entry name" value="BCAA_transport_permease"/>
</dbReference>
<feature type="transmembrane region" description="Helical" evidence="9">
    <location>
        <begin position="189"/>
        <end position="210"/>
    </location>
</feature>
<feature type="transmembrane region" description="Helical" evidence="9">
    <location>
        <begin position="61"/>
        <end position="84"/>
    </location>
</feature>
<dbReference type="Pfam" id="PF02653">
    <property type="entry name" value="BPD_transp_2"/>
    <property type="match status" value="1"/>
</dbReference>
<feature type="transmembrane region" description="Helical" evidence="9">
    <location>
        <begin position="6"/>
        <end position="28"/>
    </location>
</feature>
<comment type="subcellular location">
    <subcellularLocation>
        <location evidence="1">Cell membrane</location>
        <topology evidence="1">Multi-pass membrane protein</topology>
    </subcellularLocation>
</comment>
<evidence type="ECO:0000256" key="9">
    <source>
        <dbReference type="SAM" id="Phobius"/>
    </source>
</evidence>
<keyword evidence="5" id="KW-0029">Amino-acid transport</keyword>